<feature type="compositionally biased region" description="Basic and acidic residues" evidence="1">
    <location>
        <begin position="178"/>
        <end position="196"/>
    </location>
</feature>
<gene>
    <name evidence="2" type="ORF">PPACK8108_LOCUS14463</name>
</gene>
<dbReference type="EMBL" id="CALTRL010003717">
    <property type="protein sequence ID" value="CAH7681810.1"/>
    <property type="molecule type" value="Genomic_DNA"/>
</dbReference>
<feature type="region of interest" description="Disordered" evidence="1">
    <location>
        <begin position="177"/>
        <end position="196"/>
    </location>
</feature>
<feature type="compositionally biased region" description="Basic and acidic residues" evidence="1">
    <location>
        <begin position="25"/>
        <end position="39"/>
    </location>
</feature>
<feature type="compositionally biased region" description="Low complexity" evidence="1">
    <location>
        <begin position="40"/>
        <end position="52"/>
    </location>
</feature>
<accession>A0AAV0B696</accession>
<proteinExistence type="predicted"/>
<organism evidence="2 3">
    <name type="scientific">Phakopsora pachyrhizi</name>
    <name type="common">Asian soybean rust disease fungus</name>
    <dbReference type="NCBI Taxonomy" id="170000"/>
    <lineage>
        <taxon>Eukaryota</taxon>
        <taxon>Fungi</taxon>
        <taxon>Dikarya</taxon>
        <taxon>Basidiomycota</taxon>
        <taxon>Pucciniomycotina</taxon>
        <taxon>Pucciniomycetes</taxon>
        <taxon>Pucciniales</taxon>
        <taxon>Phakopsoraceae</taxon>
        <taxon>Phakopsora</taxon>
    </lineage>
</organism>
<reference evidence="2" key="1">
    <citation type="submission" date="2022-06" db="EMBL/GenBank/DDBJ databases">
        <authorList>
            <consortium name="SYNGENTA / RWTH Aachen University"/>
        </authorList>
    </citation>
    <scope>NUCLEOTIDE SEQUENCE</scope>
</reference>
<sequence>MRSIGVIRSGARALVGSERIRELNRSITRKEVSDKDQSDQHQQSEVVKPSSFKPKKSESDHQSRKLSVIKDFSGRVHSESYSQQNLSAAFQEILDSNQSDRSKTLTVSDLRVKDEEDGFNLFRESVRIKTLDTIKDYQASILNSLSLEDPSGRLYSKNVRQMKEILSFEKWRRSSSCDSKDKTQRSKEDDTRVRDDTDLDGKAKMRMIRREVFDRPSIVDRKRIRDLIFNFWKLDRMTDLTILVSYSGHPFLIDELLKLKNVKKVIAIEEFPEYCTMIDMTKR</sequence>
<evidence type="ECO:0000256" key="1">
    <source>
        <dbReference type="SAM" id="MobiDB-lite"/>
    </source>
</evidence>
<comment type="caution">
    <text evidence="2">The sequence shown here is derived from an EMBL/GenBank/DDBJ whole genome shotgun (WGS) entry which is preliminary data.</text>
</comment>
<keyword evidence="3" id="KW-1185">Reference proteome</keyword>
<evidence type="ECO:0000313" key="2">
    <source>
        <dbReference type="EMBL" id="CAH7681810.1"/>
    </source>
</evidence>
<feature type="region of interest" description="Disordered" evidence="1">
    <location>
        <begin position="25"/>
        <end position="67"/>
    </location>
</feature>
<dbReference type="AlphaFoldDB" id="A0AAV0B696"/>
<evidence type="ECO:0000313" key="3">
    <source>
        <dbReference type="Proteomes" id="UP001153365"/>
    </source>
</evidence>
<protein>
    <submittedName>
        <fullName evidence="2">Expressed protein</fullName>
    </submittedName>
</protein>
<dbReference type="Proteomes" id="UP001153365">
    <property type="component" value="Unassembled WGS sequence"/>
</dbReference>
<name>A0AAV0B696_PHAPC</name>